<proteinExistence type="predicted"/>
<gene>
    <name evidence="1" type="ORF">TASK_LOCUS9154</name>
</gene>
<accession>A0A0R3WEB9</accession>
<sequence>MQLHSKQTPELVHWSIGALLLLTAPHYNNLSSLPPPNGTWRVAPLNATSPHPVLALAIDLLRSAVCGWIFAKPTLTPLDIFSLCLAKKGAERNCRTKMEEEGVSDVVTVMLRPGTQTSYSLTDTYAIVRTTFDADLTMWRMSLSVPMPVIL</sequence>
<evidence type="ECO:0000313" key="1">
    <source>
        <dbReference type="EMBL" id="VDK42021.1"/>
    </source>
</evidence>
<protein>
    <submittedName>
        <fullName evidence="3">Secreted protein</fullName>
    </submittedName>
</protein>
<name>A0A0R3WEB9_TAEAS</name>
<evidence type="ECO:0000313" key="2">
    <source>
        <dbReference type="Proteomes" id="UP000282613"/>
    </source>
</evidence>
<evidence type="ECO:0000313" key="3">
    <source>
        <dbReference type="WBParaSite" id="TASK_0000915301-mRNA-1"/>
    </source>
</evidence>
<keyword evidence="2" id="KW-1185">Reference proteome</keyword>
<dbReference type="WBParaSite" id="TASK_0000915301-mRNA-1">
    <property type="protein sequence ID" value="TASK_0000915301-mRNA-1"/>
    <property type="gene ID" value="TASK_0000915301"/>
</dbReference>
<organism evidence="3">
    <name type="scientific">Taenia asiatica</name>
    <name type="common">Asian tapeworm</name>
    <dbReference type="NCBI Taxonomy" id="60517"/>
    <lineage>
        <taxon>Eukaryota</taxon>
        <taxon>Metazoa</taxon>
        <taxon>Spiralia</taxon>
        <taxon>Lophotrochozoa</taxon>
        <taxon>Platyhelminthes</taxon>
        <taxon>Cestoda</taxon>
        <taxon>Eucestoda</taxon>
        <taxon>Cyclophyllidea</taxon>
        <taxon>Taeniidae</taxon>
        <taxon>Taenia</taxon>
    </lineage>
</organism>
<reference evidence="1 2" key="2">
    <citation type="submission" date="2018-11" db="EMBL/GenBank/DDBJ databases">
        <authorList>
            <consortium name="Pathogen Informatics"/>
        </authorList>
    </citation>
    <scope>NUCLEOTIDE SEQUENCE [LARGE SCALE GENOMIC DNA]</scope>
</reference>
<dbReference type="EMBL" id="UYRS01019005">
    <property type="protein sequence ID" value="VDK42021.1"/>
    <property type="molecule type" value="Genomic_DNA"/>
</dbReference>
<dbReference type="Proteomes" id="UP000282613">
    <property type="component" value="Unassembled WGS sequence"/>
</dbReference>
<reference evidence="3" key="1">
    <citation type="submission" date="2017-02" db="UniProtKB">
        <authorList>
            <consortium name="WormBaseParasite"/>
        </authorList>
    </citation>
    <scope>IDENTIFICATION</scope>
</reference>
<dbReference type="AlphaFoldDB" id="A0A0R3WEB9"/>